<dbReference type="GO" id="GO:0016987">
    <property type="term" value="F:sigma factor activity"/>
    <property type="evidence" value="ECO:0007669"/>
    <property type="project" value="UniProtKB-KW"/>
</dbReference>
<dbReference type="CDD" id="cd06171">
    <property type="entry name" value="Sigma70_r4"/>
    <property type="match status" value="1"/>
</dbReference>
<evidence type="ECO:0000256" key="5">
    <source>
        <dbReference type="ARBA" id="ARBA00023163"/>
    </source>
</evidence>
<feature type="domain" description="RNA polymerase sigma factor 70 region 4 type 2" evidence="7">
    <location>
        <begin position="102"/>
        <end position="154"/>
    </location>
</feature>
<dbReference type="SUPFAM" id="SSF88946">
    <property type="entry name" value="Sigma2 domain of RNA polymerase sigma factors"/>
    <property type="match status" value="1"/>
</dbReference>
<evidence type="ECO:0000256" key="2">
    <source>
        <dbReference type="ARBA" id="ARBA00023015"/>
    </source>
</evidence>
<keyword evidence="3" id="KW-0731">Sigma factor</keyword>
<comment type="caution">
    <text evidence="8">The sequence shown here is derived from an EMBL/GenBank/DDBJ whole genome shotgun (WGS) entry which is preliminary data.</text>
</comment>
<dbReference type="InterPro" id="IPR039425">
    <property type="entry name" value="RNA_pol_sigma-70-like"/>
</dbReference>
<dbReference type="PANTHER" id="PTHR43133:SF50">
    <property type="entry name" value="ECF RNA POLYMERASE SIGMA FACTOR SIGM"/>
    <property type="match status" value="1"/>
</dbReference>
<dbReference type="Pfam" id="PF04542">
    <property type="entry name" value="Sigma70_r2"/>
    <property type="match status" value="1"/>
</dbReference>
<dbReference type="AlphaFoldDB" id="A0A8J3ZGB7"/>
<proteinExistence type="inferred from homology"/>
<evidence type="ECO:0000256" key="3">
    <source>
        <dbReference type="ARBA" id="ARBA00023082"/>
    </source>
</evidence>
<dbReference type="EMBL" id="BOPG01000093">
    <property type="protein sequence ID" value="GIJ63404.1"/>
    <property type="molecule type" value="Genomic_DNA"/>
</dbReference>
<protein>
    <submittedName>
        <fullName evidence="8">RNA polymerase sigma factor</fullName>
    </submittedName>
</protein>
<dbReference type="InterPro" id="IPR036388">
    <property type="entry name" value="WH-like_DNA-bd_sf"/>
</dbReference>
<dbReference type="Pfam" id="PF08281">
    <property type="entry name" value="Sigma70_r4_2"/>
    <property type="match status" value="1"/>
</dbReference>
<dbReference type="GO" id="GO:0006352">
    <property type="term" value="P:DNA-templated transcription initiation"/>
    <property type="evidence" value="ECO:0007669"/>
    <property type="project" value="InterPro"/>
</dbReference>
<dbReference type="Gene3D" id="1.10.1740.10">
    <property type="match status" value="1"/>
</dbReference>
<feature type="domain" description="RNA polymerase sigma-70 region 2" evidence="6">
    <location>
        <begin position="14"/>
        <end position="79"/>
    </location>
</feature>
<dbReference type="Proteomes" id="UP000612585">
    <property type="component" value="Unassembled WGS sequence"/>
</dbReference>
<accession>A0A8J3ZGB7</accession>
<evidence type="ECO:0000259" key="6">
    <source>
        <dbReference type="Pfam" id="PF04542"/>
    </source>
</evidence>
<dbReference type="PANTHER" id="PTHR43133">
    <property type="entry name" value="RNA POLYMERASE ECF-TYPE SIGMA FACTO"/>
    <property type="match status" value="1"/>
</dbReference>
<gene>
    <name evidence="8" type="ORF">Vau01_109200</name>
</gene>
<name>A0A8J3ZGB7_9ACTN</name>
<evidence type="ECO:0000256" key="1">
    <source>
        <dbReference type="ARBA" id="ARBA00010641"/>
    </source>
</evidence>
<dbReference type="NCBIfam" id="TIGR02937">
    <property type="entry name" value="sigma70-ECF"/>
    <property type="match status" value="1"/>
</dbReference>
<evidence type="ECO:0000313" key="9">
    <source>
        <dbReference type="Proteomes" id="UP000612585"/>
    </source>
</evidence>
<dbReference type="InterPro" id="IPR013324">
    <property type="entry name" value="RNA_pol_sigma_r3/r4-like"/>
</dbReference>
<dbReference type="NCBIfam" id="TIGR02983">
    <property type="entry name" value="SigE-fam_strep"/>
    <property type="match status" value="1"/>
</dbReference>
<keyword evidence="4" id="KW-0238">DNA-binding</keyword>
<dbReference type="RefSeq" id="WP_204009800.1">
    <property type="nucleotide sequence ID" value="NZ_BOPG01000093.1"/>
</dbReference>
<dbReference type="GO" id="GO:0003677">
    <property type="term" value="F:DNA binding"/>
    <property type="evidence" value="ECO:0007669"/>
    <property type="project" value="UniProtKB-KW"/>
</dbReference>
<dbReference type="InterPro" id="IPR013325">
    <property type="entry name" value="RNA_pol_sigma_r2"/>
</dbReference>
<keyword evidence="5" id="KW-0804">Transcription</keyword>
<dbReference type="Gene3D" id="1.10.10.10">
    <property type="entry name" value="Winged helix-like DNA-binding domain superfamily/Winged helix DNA-binding domain"/>
    <property type="match status" value="1"/>
</dbReference>
<dbReference type="InterPro" id="IPR013249">
    <property type="entry name" value="RNA_pol_sigma70_r4_t2"/>
</dbReference>
<dbReference type="InterPro" id="IPR014284">
    <property type="entry name" value="RNA_pol_sigma-70_dom"/>
</dbReference>
<evidence type="ECO:0000259" key="7">
    <source>
        <dbReference type="Pfam" id="PF08281"/>
    </source>
</evidence>
<evidence type="ECO:0000313" key="8">
    <source>
        <dbReference type="EMBL" id="GIJ63404.1"/>
    </source>
</evidence>
<dbReference type="InterPro" id="IPR014325">
    <property type="entry name" value="RNA_pol_sigma-E_actinobac"/>
</dbReference>
<organism evidence="8 9">
    <name type="scientific">Virgisporangium aurantiacum</name>
    <dbReference type="NCBI Taxonomy" id="175570"/>
    <lineage>
        <taxon>Bacteria</taxon>
        <taxon>Bacillati</taxon>
        <taxon>Actinomycetota</taxon>
        <taxon>Actinomycetes</taxon>
        <taxon>Micromonosporales</taxon>
        <taxon>Micromonosporaceae</taxon>
        <taxon>Virgisporangium</taxon>
    </lineage>
</organism>
<evidence type="ECO:0000256" key="4">
    <source>
        <dbReference type="ARBA" id="ARBA00023125"/>
    </source>
</evidence>
<keyword evidence="2" id="KW-0805">Transcription regulation</keyword>
<sequence length="171" mass="19170">MLWKRSFDGLEALVAERGNALLATAVLLTGSRAAGEDLLQSALERLMRSWNRVREDREGYLRRIMYNLAVDDWRRRRRRPEVFGTEERAGPADPGSAVALRQTLVAALAQLPPRQRAVLVLRYWEQRSEAETAEMLGCSIGSVKSTASRGLARLRDLTATWEAFPVSNGAM</sequence>
<dbReference type="SUPFAM" id="SSF88659">
    <property type="entry name" value="Sigma3 and sigma4 domains of RNA polymerase sigma factors"/>
    <property type="match status" value="1"/>
</dbReference>
<reference evidence="8" key="1">
    <citation type="submission" date="2021-01" db="EMBL/GenBank/DDBJ databases">
        <title>Whole genome shotgun sequence of Virgisporangium aurantiacum NBRC 16421.</title>
        <authorList>
            <person name="Komaki H."/>
            <person name="Tamura T."/>
        </authorList>
    </citation>
    <scope>NUCLEOTIDE SEQUENCE</scope>
    <source>
        <strain evidence="8">NBRC 16421</strain>
    </source>
</reference>
<dbReference type="InterPro" id="IPR007627">
    <property type="entry name" value="RNA_pol_sigma70_r2"/>
</dbReference>
<keyword evidence="9" id="KW-1185">Reference proteome</keyword>
<comment type="similarity">
    <text evidence="1">Belongs to the sigma-70 factor family. ECF subfamily.</text>
</comment>